<sequence>MLDELETTRPAPTRGRIVARWVAAALAFLVVIGLAGLPLYVFPRTDKPVKADAVVVLGPGTPQRVDLGTRLVAEGYASHLYVSTPASMRDYAPCFNIDTTCFTPSPTTTRGEARFTLDEARAHGWSRVIVITGDFHVSRARFIFDRCSGVDPVMLGTDEERTAFGWVYQYAYQSAGFVKAVIVGCAKS</sequence>
<dbReference type="Proteomes" id="UP001501079">
    <property type="component" value="Unassembled WGS sequence"/>
</dbReference>
<feature type="transmembrane region" description="Helical" evidence="1">
    <location>
        <begin position="21"/>
        <end position="42"/>
    </location>
</feature>
<dbReference type="CDD" id="cd06259">
    <property type="entry name" value="YdcF-like"/>
    <property type="match status" value="1"/>
</dbReference>
<keyword evidence="4" id="KW-1185">Reference proteome</keyword>
<evidence type="ECO:0000256" key="1">
    <source>
        <dbReference type="SAM" id="Phobius"/>
    </source>
</evidence>
<organism evidence="3 4">
    <name type="scientific">Gryllotalpicola koreensis</name>
    <dbReference type="NCBI Taxonomy" id="993086"/>
    <lineage>
        <taxon>Bacteria</taxon>
        <taxon>Bacillati</taxon>
        <taxon>Actinomycetota</taxon>
        <taxon>Actinomycetes</taxon>
        <taxon>Micrococcales</taxon>
        <taxon>Microbacteriaceae</taxon>
        <taxon>Gryllotalpicola</taxon>
    </lineage>
</organism>
<protein>
    <submittedName>
        <fullName evidence="3">YdcF family protein</fullName>
    </submittedName>
</protein>
<comment type="caution">
    <text evidence="3">The sequence shown here is derived from an EMBL/GenBank/DDBJ whole genome shotgun (WGS) entry which is preliminary data.</text>
</comment>
<gene>
    <name evidence="3" type="ORF">GCM10022287_00560</name>
</gene>
<dbReference type="EMBL" id="BAABBW010000001">
    <property type="protein sequence ID" value="GAA4167290.1"/>
    <property type="molecule type" value="Genomic_DNA"/>
</dbReference>
<name>A0ABP7ZPI5_9MICO</name>
<keyword evidence="1" id="KW-0812">Transmembrane</keyword>
<accession>A0ABP7ZPI5</accession>
<dbReference type="Pfam" id="PF02698">
    <property type="entry name" value="DUF218"/>
    <property type="match status" value="1"/>
</dbReference>
<feature type="domain" description="DUF218" evidence="2">
    <location>
        <begin position="52"/>
        <end position="155"/>
    </location>
</feature>
<dbReference type="InterPro" id="IPR003848">
    <property type="entry name" value="DUF218"/>
</dbReference>
<evidence type="ECO:0000259" key="2">
    <source>
        <dbReference type="Pfam" id="PF02698"/>
    </source>
</evidence>
<keyword evidence="1" id="KW-1133">Transmembrane helix</keyword>
<dbReference type="RefSeq" id="WP_344751237.1">
    <property type="nucleotide sequence ID" value="NZ_BAABBW010000001.1"/>
</dbReference>
<keyword evidence="1" id="KW-0472">Membrane</keyword>
<proteinExistence type="predicted"/>
<evidence type="ECO:0000313" key="3">
    <source>
        <dbReference type="EMBL" id="GAA4167290.1"/>
    </source>
</evidence>
<reference evidence="4" key="1">
    <citation type="journal article" date="2019" name="Int. J. Syst. Evol. Microbiol.">
        <title>The Global Catalogue of Microorganisms (GCM) 10K type strain sequencing project: providing services to taxonomists for standard genome sequencing and annotation.</title>
        <authorList>
            <consortium name="The Broad Institute Genomics Platform"/>
            <consortium name="The Broad Institute Genome Sequencing Center for Infectious Disease"/>
            <person name="Wu L."/>
            <person name="Ma J."/>
        </authorList>
    </citation>
    <scope>NUCLEOTIDE SEQUENCE [LARGE SCALE GENOMIC DNA]</scope>
    <source>
        <strain evidence="4">JCM 17591</strain>
    </source>
</reference>
<evidence type="ECO:0000313" key="4">
    <source>
        <dbReference type="Proteomes" id="UP001501079"/>
    </source>
</evidence>